<organism evidence="3 4">
    <name type="scientific">Mycena maculata</name>
    <dbReference type="NCBI Taxonomy" id="230809"/>
    <lineage>
        <taxon>Eukaryota</taxon>
        <taxon>Fungi</taxon>
        <taxon>Dikarya</taxon>
        <taxon>Basidiomycota</taxon>
        <taxon>Agaricomycotina</taxon>
        <taxon>Agaricomycetes</taxon>
        <taxon>Agaricomycetidae</taxon>
        <taxon>Agaricales</taxon>
        <taxon>Marasmiineae</taxon>
        <taxon>Mycenaceae</taxon>
        <taxon>Mycena</taxon>
    </lineage>
</organism>
<protein>
    <recommendedName>
        <fullName evidence="5">Transmembrane protein</fullName>
    </recommendedName>
</protein>
<reference evidence="3" key="1">
    <citation type="submission" date="2023-03" db="EMBL/GenBank/DDBJ databases">
        <title>Massive genome expansion in bonnet fungi (Mycena s.s.) driven by repeated elements and novel gene families across ecological guilds.</title>
        <authorList>
            <consortium name="Lawrence Berkeley National Laboratory"/>
            <person name="Harder C.B."/>
            <person name="Miyauchi S."/>
            <person name="Viragh M."/>
            <person name="Kuo A."/>
            <person name="Thoen E."/>
            <person name="Andreopoulos B."/>
            <person name="Lu D."/>
            <person name="Skrede I."/>
            <person name="Drula E."/>
            <person name="Henrissat B."/>
            <person name="Morin E."/>
            <person name="Kohler A."/>
            <person name="Barry K."/>
            <person name="LaButti K."/>
            <person name="Morin E."/>
            <person name="Salamov A."/>
            <person name="Lipzen A."/>
            <person name="Mereny Z."/>
            <person name="Hegedus B."/>
            <person name="Baldrian P."/>
            <person name="Stursova M."/>
            <person name="Weitz H."/>
            <person name="Taylor A."/>
            <person name="Grigoriev I.V."/>
            <person name="Nagy L.G."/>
            <person name="Martin F."/>
            <person name="Kauserud H."/>
        </authorList>
    </citation>
    <scope>NUCLEOTIDE SEQUENCE</scope>
    <source>
        <strain evidence="3">CBHHK188m</strain>
    </source>
</reference>
<gene>
    <name evidence="3" type="ORF">DFH07DRAFT_952217</name>
</gene>
<dbReference type="Proteomes" id="UP001215280">
    <property type="component" value="Unassembled WGS sequence"/>
</dbReference>
<proteinExistence type="predicted"/>
<keyword evidence="4" id="KW-1185">Reference proteome</keyword>
<dbReference type="AlphaFoldDB" id="A0AAD7JYG3"/>
<evidence type="ECO:0000256" key="2">
    <source>
        <dbReference type="SAM" id="Phobius"/>
    </source>
</evidence>
<feature type="coiled-coil region" evidence="1">
    <location>
        <begin position="565"/>
        <end position="599"/>
    </location>
</feature>
<keyword evidence="2" id="KW-1133">Transmembrane helix</keyword>
<sequence>MLRRPFTRTVARSRAARRRFSALPKLKSAPADEILNLLETTASFVPQVLADDPSELKLWNGIFSTLIADIRSPYPRPVRLVVYGSKTSGARDLVTALLEEPFTSDPQHARNLRGRAGMSPEQTSLTIEYGSLAAEGSLRLPLTFLDQFPVPVQVIEAVDPSDLQTADVPVLVSRLEELHILRITRPDSLVAINIEPTETQPRASTSRSTVAPARYLYVSPSQALVALDALRESSPESPEAVQRYQTAFLASRVPTLTQTLHAILASLENTAMLRNRTALAQIQSALAACRAAIQESRAELDRIAAGVSNLDACVEEERAKVNREVFGSPDDHAVDRALADASSMLENKLGEMKWHRMMWHIDEMTTYMAQTVRRVWCVGLATQLTFHSGRLHRMQREFTDRGFALLAPSNTRALYSPVLHNTLRQLAAAPTFPIEASTLLDPLDARGNQILESPTARMHVAGQRALFGMGGAIATGMAISWAGWIGQLLNADGILAYAIDPATGMATGTLLCLSGIYWSSRRWTRARKDWWADFLRVSGGLKQDITEVLQHTMDNQVLVVARTGCAQLSKKLGERKSELDRLQEQLDTLSTAAEQLEQRK</sequence>
<evidence type="ECO:0008006" key="5">
    <source>
        <dbReference type="Google" id="ProtNLM"/>
    </source>
</evidence>
<dbReference type="EMBL" id="JARJLG010000015">
    <property type="protein sequence ID" value="KAJ7774513.1"/>
    <property type="molecule type" value="Genomic_DNA"/>
</dbReference>
<dbReference type="PANTHER" id="PTHR38644:SF1">
    <property type="entry name" value="EXPRESSED PROTEIN"/>
    <property type="match status" value="1"/>
</dbReference>
<evidence type="ECO:0000313" key="3">
    <source>
        <dbReference type="EMBL" id="KAJ7774513.1"/>
    </source>
</evidence>
<evidence type="ECO:0000256" key="1">
    <source>
        <dbReference type="SAM" id="Coils"/>
    </source>
</evidence>
<keyword evidence="2" id="KW-0812">Transmembrane</keyword>
<evidence type="ECO:0000313" key="4">
    <source>
        <dbReference type="Proteomes" id="UP001215280"/>
    </source>
</evidence>
<feature type="transmembrane region" description="Helical" evidence="2">
    <location>
        <begin position="494"/>
        <end position="518"/>
    </location>
</feature>
<name>A0AAD7JYG3_9AGAR</name>
<accession>A0AAD7JYG3</accession>
<keyword evidence="2" id="KW-0472">Membrane</keyword>
<feature type="transmembrane region" description="Helical" evidence="2">
    <location>
        <begin position="465"/>
        <end position="488"/>
    </location>
</feature>
<keyword evidence="1" id="KW-0175">Coiled coil</keyword>
<dbReference type="PANTHER" id="PTHR38644">
    <property type="entry name" value="EXPRESSED PROTEIN"/>
    <property type="match status" value="1"/>
</dbReference>
<comment type="caution">
    <text evidence="3">The sequence shown here is derived from an EMBL/GenBank/DDBJ whole genome shotgun (WGS) entry which is preliminary data.</text>
</comment>